<accession>A0A1G9RY97</accession>
<keyword evidence="2" id="KW-1185">Reference proteome</keyword>
<reference evidence="1 2" key="1">
    <citation type="submission" date="2016-10" db="EMBL/GenBank/DDBJ databases">
        <authorList>
            <person name="de Groot N.N."/>
        </authorList>
    </citation>
    <scope>NUCLEOTIDE SEQUENCE [LARGE SCALE GENOMIC DNA]</scope>
    <source>
        <strain evidence="1 2">DSM 44149</strain>
    </source>
</reference>
<gene>
    <name evidence="1" type="ORF">SAMN04489726_0768</name>
</gene>
<organism evidence="1 2">
    <name type="scientific">Allokutzneria albata</name>
    <name type="common">Kibdelosporangium albatum</name>
    <dbReference type="NCBI Taxonomy" id="211114"/>
    <lineage>
        <taxon>Bacteria</taxon>
        <taxon>Bacillati</taxon>
        <taxon>Actinomycetota</taxon>
        <taxon>Actinomycetes</taxon>
        <taxon>Pseudonocardiales</taxon>
        <taxon>Pseudonocardiaceae</taxon>
        <taxon>Allokutzneria</taxon>
    </lineage>
</organism>
<name>A0A1G9RY97_ALLAB</name>
<proteinExistence type="predicted"/>
<dbReference type="AlphaFoldDB" id="A0A1G9RY97"/>
<evidence type="ECO:0000313" key="2">
    <source>
        <dbReference type="Proteomes" id="UP000183376"/>
    </source>
</evidence>
<sequence length="34" mass="3297">MAAFRLAVVAALSLGGLSLAVPADAVLLPTYPAG</sequence>
<evidence type="ECO:0000313" key="1">
    <source>
        <dbReference type="EMBL" id="SDM28134.1"/>
    </source>
</evidence>
<dbReference type="STRING" id="211114.SAMN04489726_0768"/>
<protein>
    <submittedName>
        <fullName evidence="1">Uncharacterized protein</fullName>
    </submittedName>
</protein>
<dbReference type="EMBL" id="LT629701">
    <property type="protein sequence ID" value="SDM28134.1"/>
    <property type="molecule type" value="Genomic_DNA"/>
</dbReference>
<dbReference type="Proteomes" id="UP000183376">
    <property type="component" value="Chromosome I"/>
</dbReference>